<feature type="compositionally biased region" description="Polar residues" evidence="1">
    <location>
        <begin position="907"/>
        <end position="916"/>
    </location>
</feature>
<dbReference type="STRING" id="63057.A0A2P5FEW3"/>
<reference evidence="3" key="1">
    <citation type="submission" date="2016-06" db="EMBL/GenBank/DDBJ databases">
        <title>Parallel loss of symbiosis genes in relatives of nitrogen-fixing non-legume Parasponia.</title>
        <authorList>
            <person name="Van Velzen R."/>
            <person name="Holmer R."/>
            <person name="Bu F."/>
            <person name="Rutten L."/>
            <person name="Van Zeijl A."/>
            <person name="Liu W."/>
            <person name="Santuari L."/>
            <person name="Cao Q."/>
            <person name="Sharma T."/>
            <person name="Shen D."/>
            <person name="Roswanjaya Y."/>
            <person name="Wardhani T."/>
            <person name="Kalhor M.S."/>
            <person name="Jansen J."/>
            <person name="Van den Hoogen J."/>
            <person name="Gungor B."/>
            <person name="Hartog M."/>
            <person name="Hontelez J."/>
            <person name="Verver J."/>
            <person name="Yang W.-C."/>
            <person name="Schijlen E."/>
            <person name="Repin R."/>
            <person name="Schilthuizen M."/>
            <person name="Schranz E."/>
            <person name="Heidstra R."/>
            <person name="Miyata K."/>
            <person name="Fedorova E."/>
            <person name="Kohlen W."/>
            <person name="Bisseling T."/>
            <person name="Smit S."/>
            <person name="Geurts R."/>
        </authorList>
    </citation>
    <scope>NUCLEOTIDE SEQUENCE [LARGE SCALE GENOMIC DNA]</scope>
    <source>
        <strain evidence="3">cv. RG33-2</strain>
    </source>
</reference>
<dbReference type="PANTHER" id="PTHR33167">
    <property type="entry name" value="TRANSCRIPTION FACTOR, PUTATIVE (DUF863)-RELATED"/>
    <property type="match status" value="1"/>
</dbReference>
<feature type="region of interest" description="Disordered" evidence="1">
    <location>
        <begin position="763"/>
        <end position="807"/>
    </location>
</feature>
<dbReference type="InParanoid" id="A0A2P5FEW3"/>
<gene>
    <name evidence="2" type="ORF">TorRG33x02_079170</name>
</gene>
<evidence type="ECO:0000313" key="2">
    <source>
        <dbReference type="EMBL" id="PON96328.1"/>
    </source>
</evidence>
<dbReference type="InterPro" id="IPR008581">
    <property type="entry name" value="DUF863_pln"/>
</dbReference>
<feature type="region of interest" description="Disordered" evidence="1">
    <location>
        <begin position="224"/>
        <end position="245"/>
    </location>
</feature>
<feature type="region of interest" description="Disordered" evidence="1">
    <location>
        <begin position="139"/>
        <end position="161"/>
    </location>
</feature>
<feature type="region of interest" description="Disordered" evidence="1">
    <location>
        <begin position="505"/>
        <end position="536"/>
    </location>
</feature>
<evidence type="ECO:0000256" key="1">
    <source>
        <dbReference type="SAM" id="MobiDB-lite"/>
    </source>
</evidence>
<dbReference type="AlphaFoldDB" id="A0A2P5FEW3"/>
<feature type="region of interest" description="Disordered" evidence="1">
    <location>
        <begin position="881"/>
        <end position="916"/>
    </location>
</feature>
<feature type="compositionally biased region" description="Polar residues" evidence="1">
    <location>
        <begin position="514"/>
        <end position="528"/>
    </location>
</feature>
<accession>A0A2P5FEW3</accession>
<dbReference type="Proteomes" id="UP000237000">
    <property type="component" value="Unassembled WGS sequence"/>
</dbReference>
<organism evidence="2 3">
    <name type="scientific">Trema orientale</name>
    <name type="common">Charcoal tree</name>
    <name type="synonym">Celtis orientalis</name>
    <dbReference type="NCBI Taxonomy" id="63057"/>
    <lineage>
        <taxon>Eukaryota</taxon>
        <taxon>Viridiplantae</taxon>
        <taxon>Streptophyta</taxon>
        <taxon>Embryophyta</taxon>
        <taxon>Tracheophyta</taxon>
        <taxon>Spermatophyta</taxon>
        <taxon>Magnoliopsida</taxon>
        <taxon>eudicotyledons</taxon>
        <taxon>Gunneridae</taxon>
        <taxon>Pentapetalae</taxon>
        <taxon>rosids</taxon>
        <taxon>fabids</taxon>
        <taxon>Rosales</taxon>
        <taxon>Cannabaceae</taxon>
        <taxon>Trema</taxon>
    </lineage>
</organism>
<keyword evidence="3" id="KW-1185">Reference proteome</keyword>
<comment type="caution">
    <text evidence="2">The sequence shown here is derived from an EMBL/GenBank/DDBJ whole genome shotgun (WGS) entry which is preliminary data.</text>
</comment>
<sequence>MGTEVESKMYLPGYYSTKDIGNNAGYGGWSLHHESNSLKNGQHYGIFLSKPTLDGVDYDAYDKEKLRQTIMKHESIFRHQVHELHRLYKIQRDLMNEIKTKEQVKHLIPTGTSQSSLFPSEDDKRSWYISNLPGFGSSYGRPSSSSADVNQTRQSSLQEKTTLSTYGLAQNNARLKDYESLDFKCKKAQRRLFDLEVPANEYMDDESEVQEELEVSRTESCLINKSSEVTPAGDKNLSNYTGDNSNTLRSNISLRKIHYLADLNEPIEVEEVSASASVNNVGNKNQAVSMQTYSGIWCSGKGISEKPEIVTNGETVNLHIKNERNGSSSYTIQAGQIRGKSSFSDSFHLQDFRKPCDSSRVEVSKNNEFGTCFPSDQNTTRKQIKRKIFGIEVSEEDNNTSSFAHKGTNLQNMSVPQSDAANSELTSISCLNQNTISVQDARYGTQGYFWGPSKQPRKLEMPQGGLSWLRKLPLDNSKSLKEESEGSHQMKIDFTQSYSQQYLNQTDTRKGPSGPSQSPIQDSSSTTCGHDAEHKRAEISDCSSIKRILGVPIFDFPSKPGSVASVPGNDSPIKIGSVKCDLACDSVSPRSGEHLKVKDSRKELVKDSSYARHQIDLNECITEEEEEEEVTPTPSIVKPTTGIDLEAPLVVDSETGITSEEESQESELKKPLPQDKLDEVAAEALVAISSFQVLHNLEDNSALSVQSDSLLSDSLYWFADTISSFNETEMTKTDVCDEECIPYGIDEFEYMILNLPETKVEECSYKPPNLDNPENPQEEDTPAPRRPRRGQARRGRQRKDFQRDVLPGMVSLSRNEVTEDLQFIEGMVRATGGTWQSSLALRNGGKSGGGRGRRRSGGSAPSPPTPVTAVCHVQQIQQLDSKELGLEERSLTGWGKRTRRPPRQRCPLNNSLLPLK</sequence>
<feature type="compositionally biased region" description="Polar residues" evidence="1">
    <location>
        <begin position="147"/>
        <end position="161"/>
    </location>
</feature>
<name>A0A2P5FEW3_TREOI</name>
<dbReference type="Pfam" id="PF05904">
    <property type="entry name" value="DUF863"/>
    <property type="match status" value="2"/>
</dbReference>
<dbReference type="EMBL" id="JXTC01000039">
    <property type="protein sequence ID" value="PON96328.1"/>
    <property type="molecule type" value="Genomic_DNA"/>
</dbReference>
<dbReference type="OrthoDB" id="630817at2759"/>
<dbReference type="PANTHER" id="PTHR33167:SF70">
    <property type="entry name" value="DUF3741 DOMAIN-CONTAINING PROTEIN"/>
    <property type="match status" value="1"/>
</dbReference>
<feature type="compositionally biased region" description="Polar residues" evidence="1">
    <location>
        <begin position="236"/>
        <end position="245"/>
    </location>
</feature>
<feature type="compositionally biased region" description="Basic residues" evidence="1">
    <location>
        <begin position="785"/>
        <end position="797"/>
    </location>
</feature>
<proteinExistence type="predicted"/>
<feature type="region of interest" description="Disordered" evidence="1">
    <location>
        <begin position="835"/>
        <end position="867"/>
    </location>
</feature>
<protein>
    <submittedName>
        <fullName evidence="2">Uncharacterized protein</fullName>
    </submittedName>
</protein>
<evidence type="ECO:0000313" key="3">
    <source>
        <dbReference type="Proteomes" id="UP000237000"/>
    </source>
</evidence>
<feature type="compositionally biased region" description="Basic and acidic residues" evidence="1">
    <location>
        <begin position="881"/>
        <end position="890"/>
    </location>
</feature>